<evidence type="ECO:0000256" key="1">
    <source>
        <dbReference type="SAM" id="MobiDB-lite"/>
    </source>
</evidence>
<gene>
    <name evidence="2" type="ORF">BJ508DRAFT_347279</name>
</gene>
<sequence>MAAPNPREYSLASFVSSICPETLRLVLHAETRTFRSDLLETAIDIAKATRPKDDTAKSFFSELFEHLLPFTLPSPTEILESEASMVEEAYTLITEAWECECSKSAGSDDSETGGGEEQIVDGTSAAKEKAVLAGGGDLVVGEKMNETGLGEDGKMLVATVSNETRNTETEPTNGDGENQLQENQSSSTYQEMDSDDEEDFVRQITAALHETGETQTSANQNIHELSLMDSEDKDNLARVINAPLKGADKYTELSSDERPTEPTAALKEGDHYTVTEPSSVEPLTEPTIVASPLAAPVPGVSSNSQHTNAALEHTESNNTPPSYELQAEPQVFAQKPSYLLAAAHTSSSCPDSPIESTSDLSMTEKRKMQELEEDCSTPAKRSRQMAMESRSTDTRDVNQNKSRSDLAVGKNKTRTHRKKEDFRTIRDKVVDV</sequence>
<evidence type="ECO:0000313" key="2">
    <source>
        <dbReference type="EMBL" id="RPA80346.1"/>
    </source>
</evidence>
<organism evidence="2 3">
    <name type="scientific">Ascobolus immersus RN42</name>
    <dbReference type="NCBI Taxonomy" id="1160509"/>
    <lineage>
        <taxon>Eukaryota</taxon>
        <taxon>Fungi</taxon>
        <taxon>Dikarya</taxon>
        <taxon>Ascomycota</taxon>
        <taxon>Pezizomycotina</taxon>
        <taxon>Pezizomycetes</taxon>
        <taxon>Pezizales</taxon>
        <taxon>Ascobolaceae</taxon>
        <taxon>Ascobolus</taxon>
    </lineage>
</organism>
<feature type="compositionally biased region" description="Basic and acidic residues" evidence="1">
    <location>
        <begin position="390"/>
        <end position="404"/>
    </location>
</feature>
<evidence type="ECO:0000313" key="3">
    <source>
        <dbReference type="Proteomes" id="UP000275078"/>
    </source>
</evidence>
<protein>
    <submittedName>
        <fullName evidence="2">Uncharacterized protein</fullName>
    </submittedName>
</protein>
<feature type="region of interest" description="Disordered" evidence="1">
    <location>
        <begin position="163"/>
        <end position="198"/>
    </location>
</feature>
<dbReference type="Proteomes" id="UP000275078">
    <property type="component" value="Unassembled WGS sequence"/>
</dbReference>
<reference evidence="2 3" key="1">
    <citation type="journal article" date="2018" name="Nat. Ecol. Evol.">
        <title>Pezizomycetes genomes reveal the molecular basis of ectomycorrhizal truffle lifestyle.</title>
        <authorList>
            <person name="Murat C."/>
            <person name="Payen T."/>
            <person name="Noel B."/>
            <person name="Kuo A."/>
            <person name="Morin E."/>
            <person name="Chen J."/>
            <person name="Kohler A."/>
            <person name="Krizsan K."/>
            <person name="Balestrini R."/>
            <person name="Da Silva C."/>
            <person name="Montanini B."/>
            <person name="Hainaut M."/>
            <person name="Levati E."/>
            <person name="Barry K.W."/>
            <person name="Belfiori B."/>
            <person name="Cichocki N."/>
            <person name="Clum A."/>
            <person name="Dockter R.B."/>
            <person name="Fauchery L."/>
            <person name="Guy J."/>
            <person name="Iotti M."/>
            <person name="Le Tacon F."/>
            <person name="Lindquist E.A."/>
            <person name="Lipzen A."/>
            <person name="Malagnac F."/>
            <person name="Mello A."/>
            <person name="Molinier V."/>
            <person name="Miyauchi S."/>
            <person name="Poulain J."/>
            <person name="Riccioni C."/>
            <person name="Rubini A."/>
            <person name="Sitrit Y."/>
            <person name="Splivallo R."/>
            <person name="Traeger S."/>
            <person name="Wang M."/>
            <person name="Zifcakova L."/>
            <person name="Wipf D."/>
            <person name="Zambonelli A."/>
            <person name="Paolocci F."/>
            <person name="Nowrousian M."/>
            <person name="Ottonello S."/>
            <person name="Baldrian P."/>
            <person name="Spatafora J.W."/>
            <person name="Henrissat B."/>
            <person name="Nagy L.G."/>
            <person name="Aury J.M."/>
            <person name="Wincker P."/>
            <person name="Grigoriev I.V."/>
            <person name="Bonfante P."/>
            <person name="Martin F.M."/>
        </authorList>
    </citation>
    <scope>NUCLEOTIDE SEQUENCE [LARGE SCALE GENOMIC DNA]</scope>
    <source>
        <strain evidence="2 3">RN42</strain>
    </source>
</reference>
<keyword evidence="3" id="KW-1185">Reference proteome</keyword>
<feature type="compositionally biased region" description="Basic and acidic residues" evidence="1">
    <location>
        <begin position="418"/>
        <end position="432"/>
    </location>
</feature>
<feature type="region of interest" description="Disordered" evidence="1">
    <location>
        <begin position="250"/>
        <end position="281"/>
    </location>
</feature>
<feature type="compositionally biased region" description="Polar residues" evidence="1">
    <location>
        <begin position="175"/>
        <end position="191"/>
    </location>
</feature>
<feature type="compositionally biased region" description="Basic and acidic residues" evidence="1">
    <location>
        <begin position="250"/>
        <end position="260"/>
    </location>
</feature>
<dbReference type="EMBL" id="ML119689">
    <property type="protein sequence ID" value="RPA80346.1"/>
    <property type="molecule type" value="Genomic_DNA"/>
</dbReference>
<proteinExistence type="predicted"/>
<feature type="region of interest" description="Disordered" evidence="1">
    <location>
        <begin position="343"/>
        <end position="432"/>
    </location>
</feature>
<accession>A0A3N4I4M6</accession>
<name>A0A3N4I4M6_ASCIM</name>
<dbReference type="AlphaFoldDB" id="A0A3N4I4M6"/>
<feature type="compositionally biased region" description="Polar residues" evidence="1">
    <location>
        <begin position="344"/>
        <end position="361"/>
    </location>
</feature>